<name>A0A9W8LMS4_9FUNG</name>
<dbReference type="EMBL" id="JANBUO010004082">
    <property type="protein sequence ID" value="KAJ2788487.1"/>
    <property type="molecule type" value="Genomic_DNA"/>
</dbReference>
<organism evidence="2 3">
    <name type="scientific">Coemansia guatemalensis</name>
    <dbReference type="NCBI Taxonomy" id="2761395"/>
    <lineage>
        <taxon>Eukaryota</taxon>
        <taxon>Fungi</taxon>
        <taxon>Fungi incertae sedis</taxon>
        <taxon>Zoopagomycota</taxon>
        <taxon>Kickxellomycotina</taxon>
        <taxon>Kickxellomycetes</taxon>
        <taxon>Kickxellales</taxon>
        <taxon>Kickxellaceae</taxon>
        <taxon>Coemansia</taxon>
    </lineage>
</organism>
<proteinExistence type="predicted"/>
<gene>
    <name evidence="2" type="ORF">H4R20_007370</name>
</gene>
<sequence length="261" mass="28859">MEANSKPLLKYAEELYRSYSRLIVYSGDILRALPEPREGLSVANIKTKKDESVLFQREWQHLEAILDEYLIRLNDIRTRAHEELDAARVRCLVGEEIDLTLPETAFKLNTRWTRYKRQYDALQKVLDGCAVEDLPELAEAPPSEPEETQCEQSGAMEIDPVDAGSPGKAAEDEQQDGSQGTQQNPADESLLAATSSTSQHPDDPESATATTAEQPVQAASEPELIVVDADGSQPAPGTDNEPIELDSNSEIDDDAMEDIFE</sequence>
<evidence type="ECO:0000313" key="3">
    <source>
        <dbReference type="Proteomes" id="UP001140094"/>
    </source>
</evidence>
<dbReference type="Proteomes" id="UP001140094">
    <property type="component" value="Unassembled WGS sequence"/>
</dbReference>
<feature type="compositionally biased region" description="Polar residues" evidence="1">
    <location>
        <begin position="176"/>
        <end position="199"/>
    </location>
</feature>
<dbReference type="OrthoDB" id="5540626at2759"/>
<protein>
    <submittedName>
        <fullName evidence="2">Uncharacterized protein</fullName>
    </submittedName>
</protein>
<reference evidence="2" key="1">
    <citation type="submission" date="2022-07" db="EMBL/GenBank/DDBJ databases">
        <title>Phylogenomic reconstructions and comparative analyses of Kickxellomycotina fungi.</title>
        <authorList>
            <person name="Reynolds N.K."/>
            <person name="Stajich J.E."/>
            <person name="Barry K."/>
            <person name="Grigoriev I.V."/>
            <person name="Crous P."/>
            <person name="Smith M.E."/>
        </authorList>
    </citation>
    <scope>NUCLEOTIDE SEQUENCE</scope>
    <source>
        <strain evidence="2">NRRL 1565</strain>
    </source>
</reference>
<evidence type="ECO:0000313" key="2">
    <source>
        <dbReference type="EMBL" id="KAJ2788487.1"/>
    </source>
</evidence>
<feature type="region of interest" description="Disordered" evidence="1">
    <location>
        <begin position="136"/>
        <end position="261"/>
    </location>
</feature>
<evidence type="ECO:0000256" key="1">
    <source>
        <dbReference type="SAM" id="MobiDB-lite"/>
    </source>
</evidence>
<accession>A0A9W8LMS4</accession>
<dbReference type="AlphaFoldDB" id="A0A9W8LMS4"/>
<comment type="caution">
    <text evidence="2">The sequence shown here is derived from an EMBL/GenBank/DDBJ whole genome shotgun (WGS) entry which is preliminary data.</text>
</comment>
<feature type="compositionally biased region" description="Acidic residues" evidence="1">
    <location>
        <begin position="241"/>
        <end position="261"/>
    </location>
</feature>
<keyword evidence="3" id="KW-1185">Reference proteome</keyword>